<keyword evidence="3" id="KW-0808">Transferase</keyword>
<dbReference type="PANTHER" id="PTHR22916:SF3">
    <property type="entry name" value="UDP-GLCNAC:BETAGAL BETA-1,3-N-ACETYLGLUCOSAMINYLTRANSFERASE-LIKE PROTEIN 1"/>
    <property type="match status" value="1"/>
</dbReference>
<keyword evidence="1" id="KW-0812">Transmembrane</keyword>
<proteinExistence type="predicted"/>
<evidence type="ECO:0000256" key="1">
    <source>
        <dbReference type="SAM" id="Phobius"/>
    </source>
</evidence>
<evidence type="ECO:0000259" key="2">
    <source>
        <dbReference type="Pfam" id="PF00535"/>
    </source>
</evidence>
<organism evidence="3 4">
    <name type="scientific">Enterovibrio norvegicus</name>
    <dbReference type="NCBI Taxonomy" id="188144"/>
    <lineage>
        <taxon>Bacteria</taxon>
        <taxon>Pseudomonadati</taxon>
        <taxon>Pseudomonadota</taxon>
        <taxon>Gammaproteobacteria</taxon>
        <taxon>Vibrionales</taxon>
        <taxon>Vibrionaceae</taxon>
        <taxon>Enterovibrio</taxon>
    </lineage>
</organism>
<feature type="transmembrane region" description="Helical" evidence="1">
    <location>
        <begin position="247"/>
        <end position="267"/>
    </location>
</feature>
<gene>
    <name evidence="3" type="ORF">ACED35_01485</name>
</gene>
<name>A0ABV4KWA9_9GAMM</name>
<dbReference type="Proteomes" id="UP001569154">
    <property type="component" value="Unassembled WGS sequence"/>
</dbReference>
<dbReference type="Pfam" id="PF00535">
    <property type="entry name" value="Glycos_transf_2"/>
    <property type="match status" value="1"/>
</dbReference>
<dbReference type="EC" id="2.4.-.-" evidence="3"/>
<keyword evidence="1" id="KW-1133">Transmembrane helix</keyword>
<protein>
    <submittedName>
        <fullName evidence="3">Glycosyltransferase</fullName>
        <ecNumber evidence="3">2.4.-.-</ecNumber>
    </submittedName>
</protein>
<reference evidence="3 4" key="1">
    <citation type="submission" date="2024-06" db="EMBL/GenBank/DDBJ databases">
        <authorList>
            <person name="Steensen K."/>
            <person name="Seneca J."/>
            <person name="Bartlau N."/>
            <person name="Yu A.X."/>
            <person name="Polz M.F."/>
        </authorList>
    </citation>
    <scope>NUCLEOTIDE SEQUENCE [LARGE SCALE GENOMIC DNA]</scope>
    <source>
        <strain evidence="3 4">1F260</strain>
    </source>
</reference>
<dbReference type="RefSeq" id="WP_017014168.1">
    <property type="nucleotide sequence ID" value="NZ_AJYG02000047.1"/>
</dbReference>
<evidence type="ECO:0000313" key="4">
    <source>
        <dbReference type="Proteomes" id="UP001569154"/>
    </source>
</evidence>
<dbReference type="InterPro" id="IPR001173">
    <property type="entry name" value="Glyco_trans_2-like"/>
</dbReference>
<keyword evidence="3" id="KW-0328">Glycosyltransferase</keyword>
<keyword evidence="1" id="KW-0472">Membrane</keyword>
<evidence type="ECO:0000313" key="3">
    <source>
        <dbReference type="EMBL" id="MEZ8079763.1"/>
    </source>
</evidence>
<sequence>MKILSICLPTYNRSEKVIKQLKFLLSEIKGLKIKNDIEIIISDNCSLESHQVALDEAVKNVKNNGFDITYNKNISNVGLIGNLKILSELSTGEYIWFVGDDDKLYPGILSSLENSISNNKGMIFINHEGTDEKGEVILQQAFKHDEHNDLFDVFRHSKTSMMFITACVYKREIVAPLFKNENERLTIPLFLSFKCEEVSGVSFVKDVLIENKRGDISWREDARVVFYYNVPMELIKIVGFSKKKHKALFILFQYIFSIFSRAFYKLFNALINKFR</sequence>
<dbReference type="SUPFAM" id="SSF53448">
    <property type="entry name" value="Nucleotide-diphospho-sugar transferases"/>
    <property type="match status" value="1"/>
</dbReference>
<dbReference type="EMBL" id="JBGONM010000002">
    <property type="protein sequence ID" value="MEZ8079763.1"/>
    <property type="molecule type" value="Genomic_DNA"/>
</dbReference>
<accession>A0ABV4KWA9</accession>
<comment type="caution">
    <text evidence="3">The sequence shown here is derived from an EMBL/GenBank/DDBJ whole genome shotgun (WGS) entry which is preliminary data.</text>
</comment>
<feature type="domain" description="Glycosyltransferase 2-like" evidence="2">
    <location>
        <begin position="5"/>
        <end position="174"/>
    </location>
</feature>
<dbReference type="GO" id="GO:0016757">
    <property type="term" value="F:glycosyltransferase activity"/>
    <property type="evidence" value="ECO:0007669"/>
    <property type="project" value="UniProtKB-KW"/>
</dbReference>
<dbReference type="PANTHER" id="PTHR22916">
    <property type="entry name" value="GLYCOSYLTRANSFERASE"/>
    <property type="match status" value="1"/>
</dbReference>
<keyword evidence="4" id="KW-1185">Reference proteome</keyword>
<dbReference type="Gene3D" id="3.90.550.10">
    <property type="entry name" value="Spore Coat Polysaccharide Biosynthesis Protein SpsA, Chain A"/>
    <property type="match status" value="1"/>
</dbReference>
<dbReference type="InterPro" id="IPR029044">
    <property type="entry name" value="Nucleotide-diphossugar_trans"/>
</dbReference>